<evidence type="ECO:0000313" key="2">
    <source>
        <dbReference type="EMBL" id="GAA5186895.1"/>
    </source>
</evidence>
<dbReference type="Proteomes" id="UP001501570">
    <property type="component" value="Unassembled WGS sequence"/>
</dbReference>
<organism evidence="2 3">
    <name type="scientific">Rugosimonospora acidiphila</name>
    <dbReference type="NCBI Taxonomy" id="556531"/>
    <lineage>
        <taxon>Bacteria</taxon>
        <taxon>Bacillati</taxon>
        <taxon>Actinomycetota</taxon>
        <taxon>Actinomycetes</taxon>
        <taxon>Micromonosporales</taxon>
        <taxon>Micromonosporaceae</taxon>
        <taxon>Rugosimonospora</taxon>
    </lineage>
</organism>
<feature type="transmembrane region" description="Helical" evidence="1">
    <location>
        <begin position="89"/>
        <end position="109"/>
    </location>
</feature>
<name>A0ABP9RUQ6_9ACTN</name>
<evidence type="ECO:0000313" key="3">
    <source>
        <dbReference type="Proteomes" id="UP001501570"/>
    </source>
</evidence>
<evidence type="ECO:0000256" key="1">
    <source>
        <dbReference type="SAM" id="Phobius"/>
    </source>
</evidence>
<feature type="transmembrane region" description="Helical" evidence="1">
    <location>
        <begin position="59"/>
        <end position="83"/>
    </location>
</feature>
<proteinExistence type="predicted"/>
<keyword evidence="1" id="KW-1133">Transmembrane helix</keyword>
<reference evidence="3" key="1">
    <citation type="journal article" date="2019" name="Int. J. Syst. Evol. Microbiol.">
        <title>The Global Catalogue of Microorganisms (GCM) 10K type strain sequencing project: providing services to taxonomists for standard genome sequencing and annotation.</title>
        <authorList>
            <consortium name="The Broad Institute Genomics Platform"/>
            <consortium name="The Broad Institute Genome Sequencing Center for Infectious Disease"/>
            <person name="Wu L."/>
            <person name="Ma J."/>
        </authorList>
    </citation>
    <scope>NUCLEOTIDE SEQUENCE [LARGE SCALE GENOMIC DNA]</scope>
    <source>
        <strain evidence="3">JCM 18304</strain>
    </source>
</reference>
<protein>
    <submittedName>
        <fullName evidence="2">Uncharacterized protein</fullName>
    </submittedName>
</protein>
<gene>
    <name evidence="2" type="ORF">GCM10023322_34120</name>
</gene>
<accession>A0ABP9RUQ6</accession>
<dbReference type="EMBL" id="BAABJQ010000008">
    <property type="protein sequence ID" value="GAA5186895.1"/>
    <property type="molecule type" value="Genomic_DNA"/>
</dbReference>
<keyword evidence="3" id="KW-1185">Reference proteome</keyword>
<sequence>MRPTCPTGTGIPGARKIRPRAAAAADFVIEGVAVDCRYAVYRASRWRGYRRRIRLFRSVRLNGVGWLAVGLVCVVGTGVGYGVGRAADLPVGASSLAGGLFGLVVVVFVDRRRWGRLETDRSWGGEGPDAVSRIAASLRQRGVPVRLWTDRWGNRSLRYYNRDARRVRRALRDVDPGRRR</sequence>
<keyword evidence="1" id="KW-0472">Membrane</keyword>
<comment type="caution">
    <text evidence="2">The sequence shown here is derived from an EMBL/GenBank/DDBJ whole genome shotgun (WGS) entry which is preliminary data.</text>
</comment>
<keyword evidence="1" id="KW-0812">Transmembrane</keyword>